<proteinExistence type="predicted"/>
<reference evidence="5" key="1">
    <citation type="submission" date="2020-03" db="EMBL/GenBank/DDBJ databases">
        <title>Ferranicluibacter endophyticum gen. nov., sp. nov., a new genus isolated from Rubus ulmifolius Schott. stem.</title>
        <authorList>
            <person name="Roca-Couso R."/>
            <person name="Flores-Felix J.D."/>
            <person name="Igual J.M."/>
            <person name="Rivas R."/>
        </authorList>
    </citation>
    <scope>NUCLEOTIDE SEQUENCE</scope>
    <source>
        <strain evidence="5">CRRU44</strain>
    </source>
</reference>
<dbReference type="PRINTS" id="PR00032">
    <property type="entry name" value="HTHARAC"/>
</dbReference>
<keyword evidence="6" id="KW-1185">Reference proteome</keyword>
<evidence type="ECO:0000256" key="3">
    <source>
        <dbReference type="ARBA" id="ARBA00023163"/>
    </source>
</evidence>
<sequence length="334" mass="38174">MLEGTHVVPRGAKAHPGIAFDTRDVAVNDRIDYWEERCAERVVGLRCTSMSEGGLEARFEYCDFGSIKMIDITGNQHVIERSPSLLRLFEKDSVFLTFLRKGSAFVNRAESCSMLGEGDVVIYDTNKPYMHGFPAQMRHVIYEIPGEDFRKRFPRWELNEAVRFDALLNPTRIVSRALREVVETDLSLVETTAQRQSHEERLWTVLETAHAFSNGKVRSAYHTAVRTRVSQYIETHLHDPELCPTGISREMGMSLRQLNRLFEGDANTLASLILTRRLQKCRADLARPGPFPKSVSDIAFNWGFRNLSHFSKRFRDEFGISPSGFAEMARRSNP</sequence>
<keyword evidence="2" id="KW-0238">DNA-binding</keyword>
<protein>
    <submittedName>
        <fullName evidence="5">Helix-turn-helix domain-containing protein</fullName>
    </submittedName>
</protein>
<dbReference type="SMART" id="SM00342">
    <property type="entry name" value="HTH_ARAC"/>
    <property type="match status" value="1"/>
</dbReference>
<comment type="caution">
    <text evidence="5">The sequence shown here is derived from an EMBL/GenBank/DDBJ whole genome shotgun (WGS) entry which is preliminary data.</text>
</comment>
<dbReference type="RefSeq" id="WP_110801644.1">
    <property type="nucleotide sequence ID" value="NZ_JAANCM010000003.1"/>
</dbReference>
<dbReference type="Pfam" id="PF12833">
    <property type="entry name" value="HTH_18"/>
    <property type="match status" value="1"/>
</dbReference>
<evidence type="ECO:0000259" key="4">
    <source>
        <dbReference type="PROSITE" id="PS01124"/>
    </source>
</evidence>
<dbReference type="InterPro" id="IPR018060">
    <property type="entry name" value="HTH_AraC"/>
</dbReference>
<gene>
    <name evidence="5" type="ORF">G8E10_08105</name>
</gene>
<organism evidence="5 6">
    <name type="scientific">Ferranicluibacter rubi</name>
    <dbReference type="NCBI Taxonomy" id="2715133"/>
    <lineage>
        <taxon>Bacteria</taxon>
        <taxon>Pseudomonadati</taxon>
        <taxon>Pseudomonadota</taxon>
        <taxon>Alphaproteobacteria</taxon>
        <taxon>Hyphomicrobiales</taxon>
        <taxon>Rhizobiaceae</taxon>
        <taxon>Ferranicluibacter</taxon>
    </lineage>
</organism>
<evidence type="ECO:0000313" key="5">
    <source>
        <dbReference type="EMBL" id="NHT75705.1"/>
    </source>
</evidence>
<accession>A0AA43ZES9</accession>
<feature type="domain" description="HTH araC/xylS-type" evidence="4">
    <location>
        <begin position="227"/>
        <end position="328"/>
    </location>
</feature>
<dbReference type="PANTHER" id="PTHR46796">
    <property type="entry name" value="HTH-TYPE TRANSCRIPTIONAL ACTIVATOR RHAS-RELATED"/>
    <property type="match status" value="1"/>
</dbReference>
<keyword evidence="1" id="KW-0805">Transcription regulation</keyword>
<dbReference type="InterPro" id="IPR020449">
    <property type="entry name" value="Tscrpt_reg_AraC-type_HTH"/>
</dbReference>
<keyword evidence="3" id="KW-0804">Transcription</keyword>
<dbReference type="PANTHER" id="PTHR46796:SF6">
    <property type="entry name" value="ARAC SUBFAMILY"/>
    <property type="match status" value="1"/>
</dbReference>
<dbReference type="GO" id="GO:0003700">
    <property type="term" value="F:DNA-binding transcription factor activity"/>
    <property type="evidence" value="ECO:0007669"/>
    <property type="project" value="InterPro"/>
</dbReference>
<dbReference type="EMBL" id="JAANCM010000003">
    <property type="protein sequence ID" value="NHT75705.1"/>
    <property type="molecule type" value="Genomic_DNA"/>
</dbReference>
<dbReference type="Gene3D" id="1.10.10.60">
    <property type="entry name" value="Homeodomain-like"/>
    <property type="match status" value="1"/>
</dbReference>
<name>A0AA43ZES9_9HYPH</name>
<evidence type="ECO:0000313" key="6">
    <source>
        <dbReference type="Proteomes" id="UP001155840"/>
    </source>
</evidence>
<evidence type="ECO:0000256" key="2">
    <source>
        <dbReference type="ARBA" id="ARBA00023125"/>
    </source>
</evidence>
<dbReference type="SUPFAM" id="SSF46689">
    <property type="entry name" value="Homeodomain-like"/>
    <property type="match status" value="1"/>
</dbReference>
<dbReference type="AlphaFoldDB" id="A0AA43ZES9"/>
<evidence type="ECO:0000256" key="1">
    <source>
        <dbReference type="ARBA" id="ARBA00023015"/>
    </source>
</evidence>
<dbReference type="Proteomes" id="UP001155840">
    <property type="component" value="Unassembled WGS sequence"/>
</dbReference>
<dbReference type="InterPro" id="IPR009057">
    <property type="entry name" value="Homeodomain-like_sf"/>
</dbReference>
<dbReference type="Pfam" id="PF14525">
    <property type="entry name" value="AraC_binding_2"/>
    <property type="match status" value="1"/>
</dbReference>
<dbReference type="InterPro" id="IPR035418">
    <property type="entry name" value="AraC-bd_2"/>
</dbReference>
<dbReference type="PROSITE" id="PS01124">
    <property type="entry name" value="HTH_ARAC_FAMILY_2"/>
    <property type="match status" value="1"/>
</dbReference>
<dbReference type="GO" id="GO:0043565">
    <property type="term" value="F:sequence-specific DNA binding"/>
    <property type="evidence" value="ECO:0007669"/>
    <property type="project" value="InterPro"/>
</dbReference>
<dbReference type="InterPro" id="IPR050204">
    <property type="entry name" value="AraC_XylS_family_regulators"/>
</dbReference>